<feature type="compositionally biased region" description="Polar residues" evidence="5">
    <location>
        <begin position="10"/>
        <end position="23"/>
    </location>
</feature>
<feature type="transmembrane region" description="Helical" evidence="6">
    <location>
        <begin position="189"/>
        <end position="206"/>
    </location>
</feature>
<sequence length="552" mass="59268">MTLFGRANSAPASASPTGSQASYTDEKDGIVDEKVLTDIHVSELDSAGNAIHNGQLGFDDSIQGGLGRHLGLVSTTLLVVGRIIGTGIFSTPATILKGVGSPGAALCLWVFGYLLSMSGLLVWIELGCMFPRSGGEKVYLEAAYKNPKYLMTILFAVNAIFLGFTASGCIVFANNILTAAGVTASQWNARGIAVGVIFFVTALHTIRPGFGIKVMNFLTIVKIALLSFVVVTGWVVLGGGISKTKVADPHSSFRNSFEGTSSSSYAFASAIFKVLNSYSGWSNSALVLNEVKNPVRTLKIAGPAGLTLCFFFYLFANIAYFAATPVATLKTTSLTVASQFFGVVFNAQAKKAVSVFVALSALGNVITVTFAQSRVNQELAKEGILPWSKALASNWPFGSPFAGLIVHLIPSVIVILAPPPGIAYNFILDIEGYPGQIINLLVVVGLFYLRWKYPNINRPFKVWLPVAVFFMAAACFLLVAPFLRPPGGIGDTPPLPYWLYPIIGIAVFAMGIVWWFVWRVLLPRLGNYKLVSRVDTLSDGTRVTQFDKVKND</sequence>
<comment type="subcellular location">
    <subcellularLocation>
        <location evidence="1">Membrane</location>
        <topology evidence="1">Multi-pass membrane protein</topology>
    </subcellularLocation>
</comment>
<evidence type="ECO:0000256" key="3">
    <source>
        <dbReference type="ARBA" id="ARBA00022989"/>
    </source>
</evidence>
<feature type="transmembrane region" description="Helical" evidence="6">
    <location>
        <begin position="463"/>
        <end position="483"/>
    </location>
</feature>
<evidence type="ECO:0000256" key="2">
    <source>
        <dbReference type="ARBA" id="ARBA00022692"/>
    </source>
</evidence>
<dbReference type="GO" id="GO:0015179">
    <property type="term" value="F:L-amino acid transmembrane transporter activity"/>
    <property type="evidence" value="ECO:0007669"/>
    <property type="project" value="TreeGrafter"/>
</dbReference>
<feature type="transmembrane region" description="Helical" evidence="6">
    <location>
        <begin position="433"/>
        <end position="451"/>
    </location>
</feature>
<feature type="transmembrane region" description="Helical" evidence="6">
    <location>
        <begin position="300"/>
        <end position="323"/>
    </location>
</feature>
<evidence type="ECO:0000256" key="1">
    <source>
        <dbReference type="ARBA" id="ARBA00004141"/>
    </source>
</evidence>
<organism evidence="7">
    <name type="scientific">Phaffia rhodozyma</name>
    <name type="common">Yeast</name>
    <name type="synonym">Xanthophyllomyces dendrorhous</name>
    <dbReference type="NCBI Taxonomy" id="264483"/>
    <lineage>
        <taxon>Eukaryota</taxon>
        <taxon>Fungi</taxon>
        <taxon>Dikarya</taxon>
        <taxon>Basidiomycota</taxon>
        <taxon>Agaricomycotina</taxon>
        <taxon>Tremellomycetes</taxon>
        <taxon>Cystofilobasidiales</taxon>
        <taxon>Mrakiaceae</taxon>
        <taxon>Phaffia</taxon>
    </lineage>
</organism>
<feature type="transmembrane region" description="Helical" evidence="6">
    <location>
        <begin position="103"/>
        <end position="128"/>
    </location>
</feature>
<dbReference type="EMBL" id="LN483211">
    <property type="protein sequence ID" value="CDZ97493.1"/>
    <property type="molecule type" value="Genomic_DNA"/>
</dbReference>
<feature type="region of interest" description="Disordered" evidence="5">
    <location>
        <begin position="1"/>
        <end position="25"/>
    </location>
</feature>
<evidence type="ECO:0000313" key="7">
    <source>
        <dbReference type="EMBL" id="CDZ97493.1"/>
    </source>
</evidence>
<dbReference type="InterPro" id="IPR050598">
    <property type="entry name" value="AminoAcid_Transporter"/>
</dbReference>
<name>A0A0F7SID8_PHARH</name>
<dbReference type="PIRSF" id="PIRSF006060">
    <property type="entry name" value="AA_transporter"/>
    <property type="match status" value="1"/>
</dbReference>
<dbReference type="PANTHER" id="PTHR11785:SF382">
    <property type="entry name" value="LOW-AFFINITY METHIONINE PERMEASE"/>
    <property type="match status" value="1"/>
</dbReference>
<evidence type="ECO:0000256" key="4">
    <source>
        <dbReference type="ARBA" id="ARBA00023136"/>
    </source>
</evidence>
<feature type="transmembrane region" description="Helical" evidence="6">
    <location>
        <begin position="495"/>
        <end position="517"/>
    </location>
</feature>
<feature type="transmembrane region" description="Helical" evidence="6">
    <location>
        <begin position="352"/>
        <end position="371"/>
    </location>
</feature>
<dbReference type="GO" id="GO:0016020">
    <property type="term" value="C:membrane"/>
    <property type="evidence" value="ECO:0007669"/>
    <property type="project" value="UniProtKB-SubCell"/>
</dbReference>
<dbReference type="Pfam" id="PF13520">
    <property type="entry name" value="AA_permease_2"/>
    <property type="match status" value="1"/>
</dbReference>
<reference evidence="7" key="1">
    <citation type="submission" date="2014-08" db="EMBL/GenBank/DDBJ databases">
        <authorList>
            <person name="Sharma Rahul"/>
            <person name="Thines Marco"/>
        </authorList>
    </citation>
    <scope>NUCLEOTIDE SEQUENCE</scope>
</reference>
<keyword evidence="2 6" id="KW-0812">Transmembrane</keyword>
<proteinExistence type="predicted"/>
<keyword evidence="3 6" id="KW-1133">Transmembrane helix</keyword>
<dbReference type="PANTHER" id="PTHR11785">
    <property type="entry name" value="AMINO ACID TRANSPORTER"/>
    <property type="match status" value="1"/>
</dbReference>
<dbReference type="Gene3D" id="1.20.1740.10">
    <property type="entry name" value="Amino acid/polyamine transporter I"/>
    <property type="match status" value="1"/>
</dbReference>
<evidence type="ECO:0000256" key="6">
    <source>
        <dbReference type="SAM" id="Phobius"/>
    </source>
</evidence>
<dbReference type="AlphaFoldDB" id="A0A0F7SID8"/>
<dbReference type="InterPro" id="IPR002293">
    <property type="entry name" value="AA/rel_permease1"/>
</dbReference>
<evidence type="ECO:0000256" key="5">
    <source>
        <dbReference type="SAM" id="MobiDB-lite"/>
    </source>
</evidence>
<keyword evidence="4 6" id="KW-0472">Membrane</keyword>
<accession>A0A0F7SID8</accession>
<protein>
    <submittedName>
        <fullName evidence="7">High affinity methionine permease</fullName>
    </submittedName>
</protein>
<feature type="transmembrane region" description="Helical" evidence="6">
    <location>
        <begin position="149"/>
        <end position="177"/>
    </location>
</feature>
<feature type="transmembrane region" description="Helical" evidence="6">
    <location>
        <begin position="218"/>
        <end position="237"/>
    </location>
</feature>
<feature type="transmembrane region" description="Helical" evidence="6">
    <location>
        <begin position="401"/>
        <end position="427"/>
    </location>
</feature>